<keyword evidence="2" id="KW-1185">Reference proteome</keyword>
<name>A0ABS4EBN9_9FIRM</name>
<dbReference type="GO" id="GO:0016301">
    <property type="term" value="F:kinase activity"/>
    <property type="evidence" value="ECO:0007669"/>
    <property type="project" value="UniProtKB-KW"/>
</dbReference>
<proteinExistence type="predicted"/>
<dbReference type="Proteomes" id="UP000767291">
    <property type="component" value="Unassembled WGS sequence"/>
</dbReference>
<keyword evidence="1" id="KW-0418">Kinase</keyword>
<organism evidence="1 2">
    <name type="scientific">Metaclostridioides mangenotii</name>
    <dbReference type="NCBI Taxonomy" id="1540"/>
    <lineage>
        <taxon>Bacteria</taxon>
        <taxon>Bacillati</taxon>
        <taxon>Bacillota</taxon>
        <taxon>Clostridia</taxon>
        <taxon>Peptostreptococcales</taxon>
        <taxon>Peptostreptococcaceae</taxon>
        <taxon>Metaclostridioides</taxon>
    </lineage>
</organism>
<sequence>MINEFFEITRFNLQNIELNNEDINLTHMLNQIADEFYPSYNGKGIKYNIRNGEDTSSY</sequence>
<gene>
    <name evidence="1" type="ORF">J2Z43_001753</name>
</gene>
<reference evidence="1 2" key="1">
    <citation type="submission" date="2021-03" db="EMBL/GenBank/DDBJ databases">
        <title>Genomic Encyclopedia of Type Strains, Phase IV (KMG-IV): sequencing the most valuable type-strain genomes for metagenomic binning, comparative biology and taxonomic classification.</title>
        <authorList>
            <person name="Goeker M."/>
        </authorList>
    </citation>
    <scope>NUCLEOTIDE SEQUENCE [LARGE SCALE GENOMIC DNA]</scope>
    <source>
        <strain evidence="1 2">DSM 1289</strain>
    </source>
</reference>
<evidence type="ECO:0000313" key="2">
    <source>
        <dbReference type="Proteomes" id="UP000767291"/>
    </source>
</evidence>
<dbReference type="EMBL" id="JAGGJX010000003">
    <property type="protein sequence ID" value="MBP1855358.1"/>
    <property type="molecule type" value="Genomic_DNA"/>
</dbReference>
<accession>A0ABS4EBN9</accession>
<evidence type="ECO:0000313" key="1">
    <source>
        <dbReference type="EMBL" id="MBP1855358.1"/>
    </source>
</evidence>
<comment type="caution">
    <text evidence="1">The sequence shown here is derived from an EMBL/GenBank/DDBJ whole genome shotgun (WGS) entry which is preliminary data.</text>
</comment>
<protein>
    <submittedName>
        <fullName evidence="1">Signal transduction histidine kinase</fullName>
    </submittedName>
</protein>
<keyword evidence="1" id="KW-0808">Transferase</keyword>